<feature type="transmembrane region" description="Helical" evidence="5">
    <location>
        <begin position="420"/>
        <end position="445"/>
    </location>
</feature>
<dbReference type="KEGG" id="dpte:113795757"/>
<feature type="transmembrane region" description="Helical" evidence="5">
    <location>
        <begin position="215"/>
        <end position="241"/>
    </location>
</feature>
<keyword evidence="3 5" id="KW-1133">Transmembrane helix</keyword>
<feature type="transmembrane region" description="Helical" evidence="5">
    <location>
        <begin position="64"/>
        <end position="86"/>
    </location>
</feature>
<dbReference type="RefSeq" id="XP_027201769.1">
    <property type="nucleotide sequence ID" value="XM_027345968.1"/>
</dbReference>
<reference evidence="8" key="1">
    <citation type="submission" date="2025-08" db="UniProtKB">
        <authorList>
            <consortium name="RefSeq"/>
        </authorList>
    </citation>
    <scope>IDENTIFICATION</scope>
    <source>
        <strain evidence="8">Airmid</strain>
    </source>
</reference>
<evidence type="ECO:0000256" key="1">
    <source>
        <dbReference type="ARBA" id="ARBA00004141"/>
    </source>
</evidence>
<evidence type="ECO:0000313" key="8">
    <source>
        <dbReference type="RefSeq" id="XP_027201769.1"/>
    </source>
</evidence>
<protein>
    <submittedName>
        <fullName evidence="8">Sodium-coupled neutral amino acid transporter 7</fullName>
    </submittedName>
</protein>
<dbReference type="FunCoup" id="A0A6P6YAY2">
    <property type="interactions" value="9"/>
</dbReference>
<dbReference type="InterPro" id="IPR013057">
    <property type="entry name" value="AA_transpt_TM"/>
</dbReference>
<organism evidence="7 8">
    <name type="scientific">Dermatophagoides pteronyssinus</name>
    <name type="common">European house dust mite</name>
    <dbReference type="NCBI Taxonomy" id="6956"/>
    <lineage>
        <taxon>Eukaryota</taxon>
        <taxon>Metazoa</taxon>
        <taxon>Ecdysozoa</taxon>
        <taxon>Arthropoda</taxon>
        <taxon>Chelicerata</taxon>
        <taxon>Arachnida</taxon>
        <taxon>Acari</taxon>
        <taxon>Acariformes</taxon>
        <taxon>Sarcoptiformes</taxon>
        <taxon>Astigmata</taxon>
        <taxon>Psoroptidia</taxon>
        <taxon>Analgoidea</taxon>
        <taxon>Pyroglyphidae</taxon>
        <taxon>Dermatophagoidinae</taxon>
        <taxon>Dermatophagoides</taxon>
    </lineage>
</organism>
<dbReference type="Proteomes" id="UP000515146">
    <property type="component" value="Unplaced"/>
</dbReference>
<feature type="transmembrane region" description="Helical" evidence="5">
    <location>
        <begin position="148"/>
        <end position="167"/>
    </location>
</feature>
<comment type="subcellular location">
    <subcellularLocation>
        <location evidence="1">Membrane</location>
        <topology evidence="1">Multi-pass membrane protein</topology>
    </subcellularLocation>
</comment>
<dbReference type="GO" id="GO:0016020">
    <property type="term" value="C:membrane"/>
    <property type="evidence" value="ECO:0007669"/>
    <property type="project" value="UniProtKB-SubCell"/>
</dbReference>
<evidence type="ECO:0000259" key="6">
    <source>
        <dbReference type="Pfam" id="PF01490"/>
    </source>
</evidence>
<accession>A0A6P6YAY2</accession>
<dbReference type="PANTHER" id="PTHR22950:SF652">
    <property type="entry name" value="TRANSMEMBRANE AMINO ACID TRANSPORTER FAMILY PROTEIN"/>
    <property type="match status" value="1"/>
</dbReference>
<sequence>MEQSMDNEKSIRYADINCNETAVKPSDSSWKVGVFLLVNTALGAGILNYPAAYDRLGGIVISTILQFCIVILLASTMLALMWCADLHKDTTYHDVLRSMGGKRAQQLAATSIMSTCFGVDVTFLIIIGDQFDRLFYTFIGHDFCQTFWLSRTFTIIITAVVFIWPICYFKRLDFLRYLCMLGIFAMIYVVFLNIYEYYALDVVPGQIKTSPTSVIAAFASLPVICFAYQTHEIVLPVYSSLAKPRSTNFIKSTIFSLVLLLVIYNLGGSYGYITFGDKVKADIIQMYDARDPVVTTGIVALIIKMVSTYVPIMFCGRGALDGLYAEWFRLTTEQYIKGERMRRITITTLWNLFVLILAVITPNITIAIETLGSLAACNVFVFPGICMVSLASRHLNGYYAKMNNERRLLKSIEGTRRWHLIWNFSYFYGIFIILFGIAMFILVFVQVGIDLSTVTIVGPEKEFSCL</sequence>
<dbReference type="AlphaFoldDB" id="A0A6P6YAY2"/>
<dbReference type="PANTHER" id="PTHR22950">
    <property type="entry name" value="AMINO ACID TRANSPORTER"/>
    <property type="match status" value="1"/>
</dbReference>
<evidence type="ECO:0000313" key="7">
    <source>
        <dbReference type="Proteomes" id="UP000515146"/>
    </source>
</evidence>
<dbReference type="Pfam" id="PF01490">
    <property type="entry name" value="Aa_trans"/>
    <property type="match status" value="1"/>
</dbReference>
<keyword evidence="4 5" id="KW-0472">Membrane</keyword>
<gene>
    <name evidence="8" type="primary">LOC113795757</name>
</gene>
<evidence type="ECO:0000256" key="3">
    <source>
        <dbReference type="ARBA" id="ARBA00022989"/>
    </source>
</evidence>
<feature type="transmembrane region" description="Helical" evidence="5">
    <location>
        <begin position="380"/>
        <end position="399"/>
    </location>
</feature>
<keyword evidence="2 5" id="KW-0812">Transmembrane</keyword>
<dbReference type="OMA" id="IRTTSWH"/>
<feature type="transmembrane region" description="Helical" evidence="5">
    <location>
        <begin position="293"/>
        <end position="314"/>
    </location>
</feature>
<evidence type="ECO:0000256" key="2">
    <source>
        <dbReference type="ARBA" id="ARBA00022692"/>
    </source>
</evidence>
<keyword evidence="7" id="KW-1185">Reference proteome</keyword>
<dbReference type="OrthoDB" id="438545at2759"/>
<feature type="transmembrane region" description="Helical" evidence="5">
    <location>
        <begin position="253"/>
        <end position="273"/>
    </location>
</feature>
<evidence type="ECO:0000256" key="5">
    <source>
        <dbReference type="SAM" id="Phobius"/>
    </source>
</evidence>
<proteinExistence type="predicted"/>
<evidence type="ECO:0000256" key="4">
    <source>
        <dbReference type="ARBA" id="ARBA00023136"/>
    </source>
</evidence>
<feature type="transmembrane region" description="Helical" evidence="5">
    <location>
        <begin position="107"/>
        <end position="128"/>
    </location>
</feature>
<feature type="transmembrane region" description="Helical" evidence="5">
    <location>
        <begin position="349"/>
        <end position="368"/>
    </location>
</feature>
<dbReference type="InParanoid" id="A0A6P6YAY2"/>
<dbReference type="GO" id="GO:0015179">
    <property type="term" value="F:L-amino acid transmembrane transporter activity"/>
    <property type="evidence" value="ECO:0007669"/>
    <property type="project" value="TreeGrafter"/>
</dbReference>
<feature type="transmembrane region" description="Helical" evidence="5">
    <location>
        <begin position="32"/>
        <end position="52"/>
    </location>
</feature>
<feature type="transmembrane region" description="Helical" evidence="5">
    <location>
        <begin position="174"/>
        <end position="195"/>
    </location>
</feature>
<feature type="domain" description="Amino acid transporter transmembrane" evidence="6">
    <location>
        <begin position="28"/>
        <end position="393"/>
    </location>
</feature>
<name>A0A6P6YAY2_DERPT</name>